<dbReference type="EMBL" id="LCUC01000134">
    <property type="protein sequence ID" value="KKY36234.1"/>
    <property type="molecule type" value="Genomic_DNA"/>
</dbReference>
<dbReference type="Proteomes" id="UP000034680">
    <property type="component" value="Unassembled WGS sequence"/>
</dbReference>
<dbReference type="STRING" id="1214573.A0A0G2FQF8"/>
<protein>
    <submittedName>
        <fullName evidence="1">Uncharacterized protein</fullName>
    </submittedName>
</protein>
<reference evidence="1 2" key="2">
    <citation type="submission" date="2015-05" db="EMBL/GenBank/DDBJ databases">
        <authorList>
            <person name="Morales-Cruz A."/>
            <person name="Amrine K.C."/>
            <person name="Cantu D."/>
        </authorList>
    </citation>
    <scope>NUCLEOTIDE SEQUENCE [LARGE SCALE GENOMIC DNA]</scope>
    <source>
        <strain evidence="1">DA912</strain>
    </source>
</reference>
<reference evidence="1 2" key="1">
    <citation type="submission" date="2015-05" db="EMBL/GenBank/DDBJ databases">
        <title>Distinctive expansion of gene families associated with plant cell wall degradation and secondary metabolism in the genomes of grapevine trunk pathogens.</title>
        <authorList>
            <person name="Lawrence D.P."/>
            <person name="Travadon R."/>
            <person name="Rolshausen P.E."/>
            <person name="Baumgartner K."/>
        </authorList>
    </citation>
    <scope>NUCLEOTIDE SEQUENCE [LARGE SCALE GENOMIC DNA]</scope>
    <source>
        <strain evidence="1">DA912</strain>
    </source>
</reference>
<organism evidence="1 2">
    <name type="scientific">Diaporthe ampelina</name>
    <dbReference type="NCBI Taxonomy" id="1214573"/>
    <lineage>
        <taxon>Eukaryota</taxon>
        <taxon>Fungi</taxon>
        <taxon>Dikarya</taxon>
        <taxon>Ascomycota</taxon>
        <taxon>Pezizomycotina</taxon>
        <taxon>Sordariomycetes</taxon>
        <taxon>Sordariomycetidae</taxon>
        <taxon>Diaporthales</taxon>
        <taxon>Diaporthaceae</taxon>
        <taxon>Diaporthe</taxon>
    </lineage>
</organism>
<evidence type="ECO:0000313" key="1">
    <source>
        <dbReference type="EMBL" id="KKY36234.1"/>
    </source>
</evidence>
<gene>
    <name evidence="1" type="ORF">UCDDA912_g03778</name>
</gene>
<dbReference type="OrthoDB" id="160645at2759"/>
<dbReference type="AlphaFoldDB" id="A0A0G2FQF8"/>
<accession>A0A0G2FQF8</accession>
<name>A0A0G2FQF8_9PEZI</name>
<sequence>MSRHRWPQISMVHHLEFQNITDPDLGELLVADQPISPTKRQDGNVEDDLGLTDVTVSIIGETEVSYPFQDVPSAAYNTTDDYELVPLIDSTASLTFATCCGPNIYVVSSASDSLEFCSKTWSLYNDLLVGDAAGRILHLYRNTMSKVGVSRVRVSDGHSLPGEATPIVFASKRRRRQ</sequence>
<proteinExistence type="predicted"/>
<comment type="caution">
    <text evidence="1">The sequence shown here is derived from an EMBL/GenBank/DDBJ whole genome shotgun (WGS) entry which is preliminary data.</text>
</comment>
<evidence type="ECO:0000313" key="2">
    <source>
        <dbReference type="Proteomes" id="UP000034680"/>
    </source>
</evidence>
<keyword evidence="2" id="KW-1185">Reference proteome</keyword>